<gene>
    <name evidence="14" type="ORF">QTG54_003304</name>
</gene>
<dbReference type="GO" id="GO:0005667">
    <property type="term" value="C:transcription regulator complex"/>
    <property type="evidence" value="ECO:0007669"/>
    <property type="project" value="TreeGrafter"/>
</dbReference>
<dbReference type="GO" id="GO:0005634">
    <property type="term" value="C:nucleus"/>
    <property type="evidence" value="ECO:0007669"/>
    <property type="project" value="UniProtKB-SubCell"/>
</dbReference>
<evidence type="ECO:0000256" key="6">
    <source>
        <dbReference type="ARBA" id="ARBA00022833"/>
    </source>
</evidence>
<dbReference type="PANTHER" id="PTHR13808">
    <property type="entry name" value="CBP/P300-RELATED"/>
    <property type="match status" value="1"/>
</dbReference>
<dbReference type="GO" id="GO:0031490">
    <property type="term" value="F:chromatin DNA binding"/>
    <property type="evidence" value="ECO:0007669"/>
    <property type="project" value="TreeGrafter"/>
</dbReference>
<evidence type="ECO:0000256" key="5">
    <source>
        <dbReference type="ARBA" id="ARBA00022771"/>
    </source>
</evidence>
<dbReference type="InterPro" id="IPR035898">
    <property type="entry name" value="TAZ_dom_sf"/>
</dbReference>
<dbReference type="GO" id="GO:0000123">
    <property type="term" value="C:histone acetyltransferase complex"/>
    <property type="evidence" value="ECO:0007669"/>
    <property type="project" value="TreeGrafter"/>
</dbReference>
<dbReference type="Gene3D" id="1.20.1020.10">
    <property type="entry name" value="TAZ domain"/>
    <property type="match status" value="1"/>
</dbReference>
<keyword evidence="15" id="KW-1185">Reference proteome</keyword>
<keyword evidence="10" id="KW-0539">Nucleus</keyword>
<dbReference type="GO" id="GO:0045944">
    <property type="term" value="P:positive regulation of transcription by RNA polymerase II"/>
    <property type="evidence" value="ECO:0007669"/>
    <property type="project" value="TreeGrafter"/>
</dbReference>
<name>A0AAD9DGW9_9STRA</name>
<dbReference type="PROSITE" id="PS50134">
    <property type="entry name" value="ZF_TAZ"/>
    <property type="match status" value="1"/>
</dbReference>
<feature type="compositionally biased region" description="Polar residues" evidence="12">
    <location>
        <begin position="14"/>
        <end position="31"/>
    </location>
</feature>
<keyword evidence="7" id="KW-0156">Chromatin regulator</keyword>
<evidence type="ECO:0000256" key="3">
    <source>
        <dbReference type="ARBA" id="ARBA00022679"/>
    </source>
</evidence>
<evidence type="ECO:0000256" key="11">
    <source>
        <dbReference type="ARBA" id="ARBA00048017"/>
    </source>
</evidence>
<evidence type="ECO:0000313" key="15">
    <source>
        <dbReference type="Proteomes" id="UP001224775"/>
    </source>
</evidence>
<feature type="domain" description="TAZ-type" evidence="13">
    <location>
        <begin position="218"/>
        <end position="297"/>
    </location>
</feature>
<evidence type="ECO:0000256" key="8">
    <source>
        <dbReference type="ARBA" id="ARBA00023015"/>
    </source>
</evidence>
<dbReference type="SMART" id="SM00551">
    <property type="entry name" value="ZnF_TAZ"/>
    <property type="match status" value="1"/>
</dbReference>
<feature type="compositionally biased region" description="Basic and acidic residues" evidence="12">
    <location>
        <begin position="51"/>
        <end position="62"/>
    </location>
</feature>
<evidence type="ECO:0000256" key="12">
    <source>
        <dbReference type="SAM" id="MobiDB-lite"/>
    </source>
</evidence>
<dbReference type="Proteomes" id="UP001224775">
    <property type="component" value="Unassembled WGS sequence"/>
</dbReference>
<dbReference type="GO" id="GO:0003713">
    <property type="term" value="F:transcription coactivator activity"/>
    <property type="evidence" value="ECO:0007669"/>
    <property type="project" value="TreeGrafter"/>
</dbReference>
<keyword evidence="4" id="KW-0479">Metal-binding</keyword>
<feature type="region of interest" description="Disordered" evidence="12">
    <location>
        <begin position="51"/>
        <end position="190"/>
    </location>
</feature>
<dbReference type="SUPFAM" id="SSF57933">
    <property type="entry name" value="TAZ domain"/>
    <property type="match status" value="1"/>
</dbReference>
<feature type="compositionally biased region" description="Basic and acidic residues" evidence="12">
    <location>
        <begin position="142"/>
        <end position="153"/>
    </location>
</feature>
<dbReference type="GO" id="GO:0004402">
    <property type="term" value="F:histone acetyltransferase activity"/>
    <property type="evidence" value="ECO:0007669"/>
    <property type="project" value="InterPro"/>
</dbReference>
<keyword evidence="14" id="KW-0012">Acyltransferase</keyword>
<dbReference type="EMBL" id="JATAAI010000005">
    <property type="protein sequence ID" value="KAK1745380.1"/>
    <property type="molecule type" value="Genomic_DNA"/>
</dbReference>
<dbReference type="AlphaFoldDB" id="A0AAD9DGW9"/>
<comment type="subcellular location">
    <subcellularLocation>
        <location evidence="1">Nucleus</location>
    </subcellularLocation>
</comment>
<dbReference type="EC" id="2.3.1.48" evidence="2"/>
<comment type="catalytic activity">
    <reaction evidence="11">
        <text>L-lysyl-[protein] + acetyl-CoA = N(6)-acetyl-L-lysyl-[protein] + CoA + H(+)</text>
        <dbReference type="Rhea" id="RHEA:45948"/>
        <dbReference type="Rhea" id="RHEA-COMP:9752"/>
        <dbReference type="Rhea" id="RHEA-COMP:10731"/>
        <dbReference type="ChEBI" id="CHEBI:15378"/>
        <dbReference type="ChEBI" id="CHEBI:29969"/>
        <dbReference type="ChEBI" id="CHEBI:57287"/>
        <dbReference type="ChEBI" id="CHEBI:57288"/>
        <dbReference type="ChEBI" id="CHEBI:61930"/>
        <dbReference type="EC" id="2.3.1.48"/>
    </reaction>
</comment>
<comment type="caution">
    <text evidence="14">The sequence shown here is derived from an EMBL/GenBank/DDBJ whole genome shotgun (WGS) entry which is preliminary data.</text>
</comment>
<keyword evidence="9" id="KW-0804">Transcription</keyword>
<feature type="compositionally biased region" description="Low complexity" evidence="12">
    <location>
        <begin position="155"/>
        <end position="168"/>
    </location>
</feature>
<accession>A0AAD9DGW9</accession>
<protein>
    <recommendedName>
        <fullName evidence="2">histone acetyltransferase</fullName>
        <ecNumber evidence="2">2.3.1.48</ecNumber>
    </recommendedName>
</protein>
<dbReference type="Pfam" id="PF02135">
    <property type="entry name" value="zf-TAZ"/>
    <property type="match status" value="1"/>
</dbReference>
<feature type="region of interest" description="Disordered" evidence="12">
    <location>
        <begin position="14"/>
        <end position="36"/>
    </location>
</feature>
<evidence type="ECO:0000259" key="13">
    <source>
        <dbReference type="PROSITE" id="PS50134"/>
    </source>
</evidence>
<evidence type="ECO:0000313" key="14">
    <source>
        <dbReference type="EMBL" id="KAK1745380.1"/>
    </source>
</evidence>
<dbReference type="PANTHER" id="PTHR13808:SF1">
    <property type="entry name" value="HISTONE ACETYLTRANSFERASE"/>
    <property type="match status" value="1"/>
</dbReference>
<evidence type="ECO:0000256" key="2">
    <source>
        <dbReference type="ARBA" id="ARBA00013184"/>
    </source>
</evidence>
<dbReference type="InterPro" id="IPR000197">
    <property type="entry name" value="Znf_TAZ"/>
</dbReference>
<evidence type="ECO:0000256" key="7">
    <source>
        <dbReference type="ARBA" id="ARBA00022853"/>
    </source>
</evidence>
<sequence length="310" mass="33453">MGYQYDPQLLLESGFTNETSQSAAAADSTNDQLDHRMSAVHPGDHVDVAAEEEKIKLPRTDRIPAAPITITEESEATMSSKREEEEGTFVSDVEDGTKKLAAKEGKGGAAAAAAAKRTSPPKESGLAGLKSLTKKSGADMIRLNEEGDAKELEEPSSATTDSSAISSSPKKDEAKSEQGKRGAKTAGPNFEQCNHQHEAIGVDKQGGGASSELTEEQRRERERSIRLHLTLVEHSSRCKSSFCGSSNCQKMKSYFKHVLVCTVKSSGGCKICKRTWALLRIHAQRCKNNACPVPQGIANKNGIRQLQQIQ</sequence>
<feature type="compositionally biased region" description="Basic and acidic residues" evidence="12">
    <location>
        <begin position="169"/>
        <end position="180"/>
    </location>
</feature>
<keyword evidence="8" id="KW-0805">Transcription regulation</keyword>
<evidence type="ECO:0000256" key="10">
    <source>
        <dbReference type="ARBA" id="ARBA00023242"/>
    </source>
</evidence>
<proteinExistence type="predicted"/>
<evidence type="ECO:0000256" key="9">
    <source>
        <dbReference type="ARBA" id="ARBA00023163"/>
    </source>
</evidence>
<feature type="region of interest" description="Disordered" evidence="12">
    <location>
        <begin position="200"/>
        <end position="219"/>
    </location>
</feature>
<evidence type="ECO:0000256" key="4">
    <source>
        <dbReference type="ARBA" id="ARBA00022723"/>
    </source>
</evidence>
<reference evidence="14" key="1">
    <citation type="submission" date="2023-06" db="EMBL/GenBank/DDBJ databases">
        <title>Survivors Of The Sea: Transcriptome response of Skeletonema marinoi to long-term dormancy.</title>
        <authorList>
            <person name="Pinder M.I.M."/>
            <person name="Kourtchenko O."/>
            <person name="Robertson E.K."/>
            <person name="Larsson T."/>
            <person name="Maumus F."/>
            <person name="Osuna-Cruz C.M."/>
            <person name="Vancaester E."/>
            <person name="Stenow R."/>
            <person name="Vandepoele K."/>
            <person name="Ploug H."/>
            <person name="Bruchert V."/>
            <person name="Godhe A."/>
            <person name="Topel M."/>
        </authorList>
    </citation>
    <scope>NUCLEOTIDE SEQUENCE</scope>
    <source>
        <strain evidence="14">R05AC</strain>
    </source>
</reference>
<evidence type="ECO:0000256" key="1">
    <source>
        <dbReference type="ARBA" id="ARBA00004123"/>
    </source>
</evidence>
<keyword evidence="3 14" id="KW-0808">Transferase</keyword>
<feature type="compositionally biased region" description="Basic and acidic residues" evidence="12">
    <location>
        <begin position="95"/>
        <end position="106"/>
    </location>
</feature>
<keyword evidence="6" id="KW-0862">Zinc</keyword>
<organism evidence="14 15">
    <name type="scientific">Skeletonema marinoi</name>
    <dbReference type="NCBI Taxonomy" id="267567"/>
    <lineage>
        <taxon>Eukaryota</taxon>
        <taxon>Sar</taxon>
        <taxon>Stramenopiles</taxon>
        <taxon>Ochrophyta</taxon>
        <taxon>Bacillariophyta</taxon>
        <taxon>Coscinodiscophyceae</taxon>
        <taxon>Thalassiosirophycidae</taxon>
        <taxon>Thalassiosirales</taxon>
        <taxon>Skeletonemataceae</taxon>
        <taxon>Skeletonema</taxon>
        <taxon>Skeletonema marinoi-dohrnii complex</taxon>
    </lineage>
</organism>
<dbReference type="GO" id="GO:0008270">
    <property type="term" value="F:zinc ion binding"/>
    <property type="evidence" value="ECO:0007669"/>
    <property type="project" value="UniProtKB-KW"/>
</dbReference>
<dbReference type="InterPro" id="IPR013178">
    <property type="entry name" value="Histone_AcTrfase_Rtt109/CBP"/>
</dbReference>
<keyword evidence="5" id="KW-0863">Zinc-finger</keyword>